<name>A0ABS9SKV9_9BACT</name>
<protein>
    <submittedName>
        <fullName evidence="2">Uncharacterized protein</fullName>
    </submittedName>
</protein>
<accession>A0ABS9SKV9</accession>
<proteinExistence type="predicted"/>
<keyword evidence="3" id="KW-1185">Reference proteome</keyword>
<evidence type="ECO:0000313" key="3">
    <source>
        <dbReference type="Proteomes" id="UP001202248"/>
    </source>
</evidence>
<dbReference type="Proteomes" id="UP001202248">
    <property type="component" value="Unassembled WGS sequence"/>
</dbReference>
<gene>
    <name evidence="1" type="ORF">MKP09_11160</name>
    <name evidence="2" type="ORF">MKP09_14465</name>
</gene>
<evidence type="ECO:0000313" key="1">
    <source>
        <dbReference type="EMBL" id="MCH5598429.1"/>
    </source>
</evidence>
<reference evidence="2 3" key="1">
    <citation type="submission" date="2022-02" db="EMBL/GenBank/DDBJ databases">
        <authorList>
            <person name="Min J."/>
        </authorList>
    </citation>
    <scope>NUCLEOTIDE SEQUENCE [LARGE SCALE GENOMIC DNA]</scope>
    <source>
        <strain evidence="2 3">GR10-1</strain>
    </source>
</reference>
<sequence>MNQQNVIQFYSKNNSAANLGPPTGGYESDELPTLNLGVENKRGFLKQQNVTRNKFILQA</sequence>
<dbReference type="EMBL" id="JAKWBL010000003">
    <property type="protein sequence ID" value="MCH5599023.1"/>
    <property type="molecule type" value="Genomic_DNA"/>
</dbReference>
<evidence type="ECO:0000313" key="2">
    <source>
        <dbReference type="EMBL" id="MCH5599023.1"/>
    </source>
</evidence>
<comment type="caution">
    <text evidence="2">The sequence shown here is derived from an EMBL/GenBank/DDBJ whole genome shotgun (WGS) entry which is preliminary data.</text>
</comment>
<dbReference type="EMBL" id="JAKWBL010000002">
    <property type="protein sequence ID" value="MCH5598429.1"/>
    <property type="molecule type" value="Genomic_DNA"/>
</dbReference>
<dbReference type="RefSeq" id="WP_240829780.1">
    <property type="nucleotide sequence ID" value="NZ_JAKWBL010000002.1"/>
</dbReference>
<organism evidence="2 3">
    <name type="scientific">Niabella ginsengisoli</name>
    <dbReference type="NCBI Taxonomy" id="522298"/>
    <lineage>
        <taxon>Bacteria</taxon>
        <taxon>Pseudomonadati</taxon>
        <taxon>Bacteroidota</taxon>
        <taxon>Chitinophagia</taxon>
        <taxon>Chitinophagales</taxon>
        <taxon>Chitinophagaceae</taxon>
        <taxon>Niabella</taxon>
    </lineage>
</organism>